<dbReference type="InterPro" id="IPR025293">
    <property type="entry name" value="YfiR/HmsC-like"/>
</dbReference>
<evidence type="ECO:0000313" key="2">
    <source>
        <dbReference type="EMBL" id="MDV2080667.1"/>
    </source>
</evidence>
<sequence length="183" mass="20439">MIKHLPLWQPASLFLLVSALAVVFQTHAQASVRSEYELKAAFLYNFTRFVSWQRSPDEAETDLNLCVFGDDPFEELLAPIEGRSAQGRTIHLKYPSQLIDMTDCSVVFVSQSEARRLPQLITAAGESDQLTVSDIPDFARQGGVIGYVQQGNVIRFEINLRAAEASNLTIDSRLLELAVRVIQ</sequence>
<protein>
    <submittedName>
        <fullName evidence="2">YfiR family protein</fullName>
    </submittedName>
</protein>
<proteinExistence type="predicted"/>
<dbReference type="EMBL" id="JAWIIJ010000017">
    <property type="protein sequence ID" value="MDV2080667.1"/>
    <property type="molecule type" value="Genomic_DNA"/>
</dbReference>
<dbReference type="RefSeq" id="WP_316975048.1">
    <property type="nucleotide sequence ID" value="NZ_JAWIIJ010000017.1"/>
</dbReference>
<feature type="signal peptide" evidence="1">
    <location>
        <begin position="1"/>
        <end position="30"/>
    </location>
</feature>
<evidence type="ECO:0000256" key="1">
    <source>
        <dbReference type="SAM" id="SignalP"/>
    </source>
</evidence>
<organism evidence="2 3">
    <name type="scientific">Marinobacter xestospongiae</name>
    <dbReference type="NCBI Taxonomy" id="994319"/>
    <lineage>
        <taxon>Bacteria</taxon>
        <taxon>Pseudomonadati</taxon>
        <taxon>Pseudomonadota</taxon>
        <taxon>Gammaproteobacteria</taxon>
        <taxon>Pseudomonadales</taxon>
        <taxon>Marinobacteraceae</taxon>
        <taxon>Marinobacter</taxon>
    </lineage>
</organism>
<dbReference type="Pfam" id="PF13689">
    <property type="entry name" value="DUF4154"/>
    <property type="match status" value="1"/>
</dbReference>
<dbReference type="Proteomes" id="UP001269819">
    <property type="component" value="Unassembled WGS sequence"/>
</dbReference>
<keyword evidence="3" id="KW-1185">Reference proteome</keyword>
<feature type="chain" id="PRO_5046275007" evidence="1">
    <location>
        <begin position="31"/>
        <end position="183"/>
    </location>
</feature>
<keyword evidence="1" id="KW-0732">Signal</keyword>
<evidence type="ECO:0000313" key="3">
    <source>
        <dbReference type="Proteomes" id="UP001269819"/>
    </source>
</evidence>
<name>A0ABU3W2B7_9GAMM</name>
<gene>
    <name evidence="2" type="ORF">RYS15_18430</name>
</gene>
<reference evidence="2 3" key="1">
    <citation type="submission" date="2023-10" db="EMBL/GenBank/DDBJ databases">
        <title>Characteristics and mechanism of a salt-tolerant marine origin heterotrophic nitrifying- aerobic denitrifying bacteria Marinobacter xestospongiae HN1.</title>
        <authorList>
            <person name="Qi R."/>
        </authorList>
    </citation>
    <scope>NUCLEOTIDE SEQUENCE [LARGE SCALE GENOMIC DNA]</scope>
    <source>
        <strain evidence="2 3">HN1</strain>
    </source>
</reference>
<comment type="caution">
    <text evidence="2">The sequence shown here is derived from an EMBL/GenBank/DDBJ whole genome shotgun (WGS) entry which is preliminary data.</text>
</comment>
<accession>A0ABU3W2B7</accession>